<evidence type="ECO:0000259" key="1">
    <source>
        <dbReference type="Pfam" id="PF00149"/>
    </source>
</evidence>
<name>K9EDK7_9LACT</name>
<sequence>MTLSYNSDGSFTIMQITDTHIGDSPLSEASQKTLDLVKTALDRYQVDLVVHTGDITWSEGVNKQLESLQSFLDCFHGQSTPLITTLGNHDSEGAISRDAVRKYIEADAQVNHAPKKQIQVMDSRESCLLEIYGSDQEAVKTVIYVIDSGDYPKIDYGTYDWVSFDQVAWFRQVAQDYPDPAMNNLLFLHIPLPEYKEAGHHIIEGHFNEGDHEICSPDLNSGLFTQLVEAGNIWGVFAGHDHDNNFDGIYCGIHCLYGQVSGYDTYGDEARGVRLITLDENDNTVSTERILADDIL</sequence>
<feature type="domain" description="Calcineurin-like phosphoesterase" evidence="1">
    <location>
        <begin position="12"/>
        <end position="243"/>
    </location>
</feature>
<dbReference type="STRING" id="883081.HMPREF9698_00583"/>
<protein>
    <recommendedName>
        <fullName evidence="1">Calcineurin-like phosphoesterase domain-containing protein</fullName>
    </recommendedName>
</protein>
<keyword evidence="3" id="KW-1185">Reference proteome</keyword>
<accession>K9EDK7</accession>
<organism evidence="2 3">
    <name type="scientific">Alloiococcus otitis ATCC 51267</name>
    <dbReference type="NCBI Taxonomy" id="883081"/>
    <lineage>
        <taxon>Bacteria</taxon>
        <taxon>Bacillati</taxon>
        <taxon>Bacillota</taxon>
        <taxon>Bacilli</taxon>
        <taxon>Lactobacillales</taxon>
        <taxon>Carnobacteriaceae</taxon>
        <taxon>Alloiococcus</taxon>
    </lineage>
</organism>
<dbReference type="Pfam" id="PF00149">
    <property type="entry name" value="Metallophos"/>
    <property type="match status" value="1"/>
</dbReference>
<dbReference type="PANTHER" id="PTHR32440:SF11">
    <property type="entry name" value="METALLOPHOSPHOESTERASE DOMAIN-CONTAINING PROTEIN"/>
    <property type="match status" value="1"/>
</dbReference>
<evidence type="ECO:0000313" key="3">
    <source>
        <dbReference type="Proteomes" id="UP000009875"/>
    </source>
</evidence>
<dbReference type="OrthoDB" id="9816081at2"/>
<dbReference type="HOGENOM" id="CLU_019692_0_1_9"/>
<dbReference type="EMBL" id="AGXA01000013">
    <property type="protein sequence ID" value="EKU93906.1"/>
    <property type="molecule type" value="Genomic_DNA"/>
</dbReference>
<dbReference type="InterPro" id="IPR004843">
    <property type="entry name" value="Calcineurin-like_PHP"/>
</dbReference>
<dbReference type="GO" id="GO:0016788">
    <property type="term" value="F:hydrolase activity, acting on ester bonds"/>
    <property type="evidence" value="ECO:0007669"/>
    <property type="project" value="TreeGrafter"/>
</dbReference>
<dbReference type="GO" id="GO:0005737">
    <property type="term" value="C:cytoplasm"/>
    <property type="evidence" value="ECO:0007669"/>
    <property type="project" value="TreeGrafter"/>
</dbReference>
<dbReference type="Gene3D" id="3.60.21.10">
    <property type="match status" value="1"/>
</dbReference>
<reference evidence="2 3" key="1">
    <citation type="submission" date="2012-09" db="EMBL/GenBank/DDBJ databases">
        <title>The Genome Sequence of Alloiococcus otitis ATCC 51267.</title>
        <authorList>
            <consortium name="The Broad Institute Genome Sequencing Platform"/>
            <person name="Earl A."/>
            <person name="Ward D."/>
            <person name="Feldgarden M."/>
            <person name="Gevers D."/>
            <person name="Huys G."/>
            <person name="Walker B."/>
            <person name="Young S.K."/>
            <person name="Zeng Q."/>
            <person name="Gargeya S."/>
            <person name="Fitzgerald M."/>
            <person name="Haas B."/>
            <person name="Abouelleil A."/>
            <person name="Alvarado L."/>
            <person name="Arachchi H.M."/>
            <person name="Berlin A.M."/>
            <person name="Chapman S.B."/>
            <person name="Goldberg J."/>
            <person name="Griggs A."/>
            <person name="Gujja S."/>
            <person name="Hansen M."/>
            <person name="Howarth C."/>
            <person name="Imamovic A."/>
            <person name="Larimer J."/>
            <person name="McCowen C."/>
            <person name="Montmayeur A."/>
            <person name="Murphy C."/>
            <person name="Neiman D."/>
            <person name="Pearson M."/>
            <person name="Priest M."/>
            <person name="Roberts A."/>
            <person name="Saif S."/>
            <person name="Shea T."/>
            <person name="Sisk P."/>
            <person name="Sykes S."/>
            <person name="Wortman J."/>
            <person name="Nusbaum C."/>
            <person name="Birren B."/>
        </authorList>
    </citation>
    <scope>NUCLEOTIDE SEQUENCE [LARGE SCALE GENOMIC DNA]</scope>
    <source>
        <strain evidence="2 3">ATCC 51267</strain>
    </source>
</reference>
<dbReference type="InterPro" id="IPR029052">
    <property type="entry name" value="Metallo-depent_PP-like"/>
</dbReference>
<proteinExistence type="predicted"/>
<comment type="caution">
    <text evidence="2">The sequence shown here is derived from an EMBL/GenBank/DDBJ whole genome shotgun (WGS) entry which is preliminary data.</text>
</comment>
<gene>
    <name evidence="2" type="ORF">HMPREF9698_00583</name>
</gene>
<dbReference type="eggNOG" id="COG1409">
    <property type="taxonomic scope" value="Bacteria"/>
</dbReference>
<dbReference type="CDD" id="cd07383">
    <property type="entry name" value="MPP_Dcr2"/>
    <property type="match status" value="1"/>
</dbReference>
<evidence type="ECO:0000313" key="2">
    <source>
        <dbReference type="EMBL" id="EKU93906.1"/>
    </source>
</evidence>
<dbReference type="SUPFAM" id="SSF56300">
    <property type="entry name" value="Metallo-dependent phosphatases"/>
    <property type="match status" value="1"/>
</dbReference>
<dbReference type="PANTHER" id="PTHR32440">
    <property type="entry name" value="PHOSPHATASE DCR2-RELATED-RELATED"/>
    <property type="match status" value="1"/>
</dbReference>
<dbReference type="AlphaFoldDB" id="K9EDK7"/>
<dbReference type="PATRIC" id="fig|883081.3.peg.581"/>
<dbReference type="RefSeq" id="WP_003777216.1">
    <property type="nucleotide sequence ID" value="NZ_JH992958.1"/>
</dbReference>
<dbReference type="Proteomes" id="UP000009875">
    <property type="component" value="Unassembled WGS sequence"/>
</dbReference>